<sequence>MSARLHVQPAANAPAPAGLRATPAQRRTLFATGMGNALEWFDWGIYSAFAVYFATEVFNPADPVAALLGAMAVFAVGFVARPVGGWLFGWLADHTGRKTSMLLTVGLASFGSLLIGLVPTYGTAGTWAAVVLLTARLLQGLAHGGEMPSAQTYIAETAPAARRGLWSSLIYVSGTGGIVLGLALGVVLDAMLPAETMQAWGWRIPFFIGALLGLFTLIGRARMQESAAFEATKSCREPMWPQIRANWRSAFRVIGLGVGATVCYYVWSVSVVQQAVTIHGMPQGTALLASVLSNVVLILSLPFWGRFSDRFGRRPALVIGTGVPILLFAPLSAMVGDSFWSLFLPATAILLVMGANLAIAPAVFAEMFPTRIRTVGVAVPYAIAVSIFGGTAPYLQSWSTVTFGPAAFTVYVVVLLAVSTLVAWKLPETKAKDLTA</sequence>
<feature type="transmembrane region" description="Helical" evidence="8">
    <location>
        <begin position="316"/>
        <end position="336"/>
    </location>
</feature>
<comment type="caution">
    <text evidence="10">The sequence shown here is derived from an EMBL/GenBank/DDBJ whole genome shotgun (WGS) entry which is preliminary data.</text>
</comment>
<dbReference type="InterPro" id="IPR051084">
    <property type="entry name" value="H+-coupled_symporters"/>
</dbReference>
<dbReference type="PANTHER" id="PTHR43528:SF1">
    <property type="entry name" value="ALPHA-KETOGLUTARATE PERMEASE"/>
    <property type="match status" value="1"/>
</dbReference>
<dbReference type="Gene3D" id="1.20.1250.20">
    <property type="entry name" value="MFS general substrate transporter like domains"/>
    <property type="match status" value="2"/>
</dbReference>
<dbReference type="InterPro" id="IPR005828">
    <property type="entry name" value="MFS_sugar_transport-like"/>
</dbReference>
<evidence type="ECO:0000256" key="4">
    <source>
        <dbReference type="ARBA" id="ARBA00022692"/>
    </source>
</evidence>
<evidence type="ECO:0000256" key="3">
    <source>
        <dbReference type="ARBA" id="ARBA00022475"/>
    </source>
</evidence>
<evidence type="ECO:0000256" key="5">
    <source>
        <dbReference type="ARBA" id="ARBA00022847"/>
    </source>
</evidence>
<keyword evidence="5" id="KW-0769">Symport</keyword>
<dbReference type="InterPro" id="IPR005829">
    <property type="entry name" value="Sugar_transporter_CS"/>
</dbReference>
<keyword evidence="6 8" id="KW-1133">Transmembrane helix</keyword>
<keyword evidence="7 8" id="KW-0472">Membrane</keyword>
<dbReference type="InterPro" id="IPR036259">
    <property type="entry name" value="MFS_trans_sf"/>
</dbReference>
<reference evidence="11" key="1">
    <citation type="journal article" date="2019" name="Int. J. Syst. Evol. Microbiol.">
        <title>The Global Catalogue of Microorganisms (GCM) 10K type strain sequencing project: providing services to taxonomists for standard genome sequencing and annotation.</title>
        <authorList>
            <consortium name="The Broad Institute Genomics Platform"/>
            <consortium name="The Broad Institute Genome Sequencing Center for Infectious Disease"/>
            <person name="Wu L."/>
            <person name="Ma J."/>
        </authorList>
    </citation>
    <scope>NUCLEOTIDE SEQUENCE [LARGE SCALE GENOMIC DNA]</scope>
    <source>
        <strain evidence="11">JCM 30742</strain>
    </source>
</reference>
<accession>A0ABP7BQT6</accession>
<dbReference type="EMBL" id="BAABEO010000001">
    <property type="protein sequence ID" value="GAA3665727.1"/>
    <property type="molecule type" value="Genomic_DNA"/>
</dbReference>
<organism evidence="10 11">
    <name type="scientific">Arthrobacter ginkgonis</name>
    <dbReference type="NCBI Taxonomy" id="1630594"/>
    <lineage>
        <taxon>Bacteria</taxon>
        <taxon>Bacillati</taxon>
        <taxon>Actinomycetota</taxon>
        <taxon>Actinomycetes</taxon>
        <taxon>Micrococcales</taxon>
        <taxon>Micrococcaceae</taxon>
        <taxon>Arthrobacter</taxon>
    </lineage>
</organism>
<dbReference type="InterPro" id="IPR020846">
    <property type="entry name" value="MFS_dom"/>
</dbReference>
<dbReference type="RefSeq" id="WP_345147613.1">
    <property type="nucleotide sequence ID" value="NZ_BAABEO010000001.1"/>
</dbReference>
<comment type="subcellular location">
    <subcellularLocation>
        <location evidence="1">Cell membrane</location>
        <topology evidence="1">Multi-pass membrane protein</topology>
    </subcellularLocation>
</comment>
<evidence type="ECO:0000259" key="9">
    <source>
        <dbReference type="PROSITE" id="PS50850"/>
    </source>
</evidence>
<evidence type="ECO:0000256" key="1">
    <source>
        <dbReference type="ARBA" id="ARBA00004651"/>
    </source>
</evidence>
<keyword evidence="4 8" id="KW-0812">Transmembrane</keyword>
<dbReference type="PANTHER" id="PTHR43528">
    <property type="entry name" value="ALPHA-KETOGLUTARATE PERMEASE"/>
    <property type="match status" value="1"/>
</dbReference>
<feature type="transmembrane region" description="Helical" evidence="8">
    <location>
        <begin position="64"/>
        <end position="88"/>
    </location>
</feature>
<gene>
    <name evidence="10" type="ORF">GCM10023081_00670</name>
</gene>
<feature type="transmembrane region" description="Helical" evidence="8">
    <location>
        <begin position="200"/>
        <end position="218"/>
    </location>
</feature>
<dbReference type="PROSITE" id="PS50850">
    <property type="entry name" value="MFS"/>
    <property type="match status" value="1"/>
</dbReference>
<dbReference type="SUPFAM" id="SSF103473">
    <property type="entry name" value="MFS general substrate transporter"/>
    <property type="match status" value="1"/>
</dbReference>
<feature type="transmembrane region" description="Helical" evidence="8">
    <location>
        <begin position="287"/>
        <end position="304"/>
    </location>
</feature>
<dbReference type="PROSITE" id="PS00217">
    <property type="entry name" value="SUGAR_TRANSPORT_2"/>
    <property type="match status" value="1"/>
</dbReference>
<name>A0ABP7BQT6_9MICC</name>
<evidence type="ECO:0000256" key="8">
    <source>
        <dbReference type="SAM" id="Phobius"/>
    </source>
</evidence>
<feature type="transmembrane region" description="Helical" evidence="8">
    <location>
        <begin position="342"/>
        <end position="365"/>
    </location>
</feature>
<dbReference type="Pfam" id="PF00083">
    <property type="entry name" value="Sugar_tr"/>
    <property type="match status" value="2"/>
</dbReference>
<proteinExistence type="predicted"/>
<feature type="transmembrane region" description="Helical" evidence="8">
    <location>
        <begin position="377"/>
        <end position="395"/>
    </location>
</feature>
<feature type="transmembrane region" description="Helical" evidence="8">
    <location>
        <begin position="401"/>
        <end position="424"/>
    </location>
</feature>
<protein>
    <submittedName>
        <fullName evidence="10">MFS transporter</fullName>
    </submittedName>
</protein>
<evidence type="ECO:0000256" key="7">
    <source>
        <dbReference type="ARBA" id="ARBA00023136"/>
    </source>
</evidence>
<evidence type="ECO:0000313" key="10">
    <source>
        <dbReference type="EMBL" id="GAA3665727.1"/>
    </source>
</evidence>
<evidence type="ECO:0000313" key="11">
    <source>
        <dbReference type="Proteomes" id="UP001500752"/>
    </source>
</evidence>
<evidence type="ECO:0000256" key="6">
    <source>
        <dbReference type="ARBA" id="ARBA00022989"/>
    </source>
</evidence>
<feature type="domain" description="Major facilitator superfamily (MFS) profile" evidence="9">
    <location>
        <begin position="28"/>
        <end position="430"/>
    </location>
</feature>
<feature type="transmembrane region" description="Helical" evidence="8">
    <location>
        <begin position="100"/>
        <end position="118"/>
    </location>
</feature>
<dbReference type="Proteomes" id="UP001500752">
    <property type="component" value="Unassembled WGS sequence"/>
</dbReference>
<keyword evidence="3" id="KW-1003">Cell membrane</keyword>
<keyword evidence="2" id="KW-0813">Transport</keyword>
<feature type="transmembrane region" description="Helical" evidence="8">
    <location>
        <begin position="124"/>
        <end position="144"/>
    </location>
</feature>
<keyword evidence="11" id="KW-1185">Reference proteome</keyword>
<feature type="transmembrane region" description="Helical" evidence="8">
    <location>
        <begin position="249"/>
        <end position="267"/>
    </location>
</feature>
<evidence type="ECO:0000256" key="2">
    <source>
        <dbReference type="ARBA" id="ARBA00022448"/>
    </source>
</evidence>
<feature type="transmembrane region" description="Helical" evidence="8">
    <location>
        <begin position="165"/>
        <end position="188"/>
    </location>
</feature>